<keyword evidence="3" id="KW-1185">Reference proteome</keyword>
<dbReference type="PANTHER" id="PTHR19959:SF119">
    <property type="entry name" value="FUNGAL LIPASE-LIKE DOMAIN-CONTAINING PROTEIN"/>
    <property type="match status" value="1"/>
</dbReference>
<evidence type="ECO:0000259" key="1">
    <source>
        <dbReference type="Pfam" id="PF12770"/>
    </source>
</evidence>
<dbReference type="Gene3D" id="1.25.40.10">
    <property type="entry name" value="Tetratricopeptide repeat domain"/>
    <property type="match status" value="5"/>
</dbReference>
<dbReference type="PANTHER" id="PTHR19959">
    <property type="entry name" value="KINESIN LIGHT CHAIN"/>
    <property type="match status" value="1"/>
</dbReference>
<comment type="caution">
    <text evidence="2">The sequence shown here is derived from an EMBL/GenBank/DDBJ whole genome shotgun (WGS) entry which is preliminary data.</text>
</comment>
<sequence length="1390" mass="155624">SSTSPSSSFTSPGGVVQTSIYYLIRRTFQYSYRRDSRELQRRWNAKERNLVITIINLEDRATMANYDIRASMMNLDRSILLHREALRLRPYPHPHRRESLIKLADALEERSNRTISIQDLDEAVTLYREALRSQRLLPALYTFSPGHPGTVTNNLALLLGRRFEQTGWIDDLEEAVSFHREALSLHPATHPDRPLLLNNLGNMLRIRFEHVGQLDDLEEAVSLHRQISDMRVVSKIVQRSSLNNLAAALRALFHESGQLSHLEEAISLHRQVLELCLAPHFDRSRSLNNLANAIITRFERTGQLGDLNEAITLHRQALELFPAPHPNRPGSLHNLANVIHTRFEQTSEFGDLEEAVSLQREALELFPATHPWRWMSLYNLAIAVKSRFWQTGQVDDLEEAISLHRQALELSPALHPQRLSSLSNSLLTRFGQTGHFSDLEEAIALDRQALQLTPANHVNRPRFLNSLAHALYARFDQRGQLDDLEEAVSLLQKHSSYVLHLISMGQLGDLEKAVSLHRQALQLLPASHTNRADLLNNIANAVLNRFRQTGQLGDLDEAVSLHREALELHHAPHPKRLGSLNNLANVLLTRFWRADQFTDLEEAITLHRQALELRPAPHPDRWSSLNGLGTAIHSRFGQTNELGDLEEAALLHREALELRPAPHPDRSKSLNNLANTFVTLYEQRGQVGDLEEAISLHRQTVDLRPEPHPKRASSLHNLSRALHMLFGIKGQLIDLEGAISTCRQSLDLLPLDHPIRCQSLCTLGKLLVDMYSRTKYSQHLYDAVAAFRAAVECTSASASDRFTSARDWARRTDGIHESALEAYQSAIGLLPRIAMLGLNLQSRQEGLSSRSDGLASDAAACAIRFGQLDRAVEFLEEGRAVFWTQALRLRTPLDELRKAAPELAQKLEDISRALEQGSYRDISRNPSDSAQKVMSMVREAVHYRHLEDDWTATLKEIRNMDGFETFLGPKRFSALERAASHGPVVILNASRSSCNALIVTLSGIHHIPISGLSSDAAVGLIFLIRLALSSEARSTPLFSMLGKSFIAMDQNSIPPTGSEVMQFSLDSFPEEVRNDPDFLRLLDDQDRHGKRLSSRTLKQDDVFHAVLAKLWTCIVGPVLRFLDMKKSDSPPRLWWCPTGPFAFLPIHAAGMYDIHEHSECISDHVVSSYTHTLNALLSPVPNPENPFKMLAVIQPQTPGYSSLPSTVLELRKIEGQVPEDVLIRSGLQGTPSTVENVAAYLSTATIAHFACHGIQDAENPLESGLVLSDGRLTVSRIMQQPMPNASLAFLSACQTAMGDDKLPDEAMHLAATLLFAGFRGTVATMWSIYDEDGPKIVDSFYEYLFQDDAGGQVASPDTTRAARALTLAVAKLRDQNAPFIRWVPFVHFGL</sequence>
<protein>
    <recommendedName>
        <fullName evidence="1">CHAT domain-containing protein</fullName>
    </recommendedName>
</protein>
<gene>
    <name evidence="2" type="ORF">EW146_g7828</name>
</gene>
<feature type="domain" description="CHAT" evidence="1">
    <location>
        <begin position="1105"/>
        <end position="1389"/>
    </location>
</feature>
<evidence type="ECO:0000313" key="2">
    <source>
        <dbReference type="EMBL" id="THH12051.1"/>
    </source>
</evidence>
<feature type="non-terminal residue" evidence="2">
    <location>
        <position position="1"/>
    </location>
</feature>
<proteinExistence type="predicted"/>
<dbReference type="Pfam" id="PF12770">
    <property type="entry name" value="CHAT"/>
    <property type="match status" value="1"/>
</dbReference>
<dbReference type="Proteomes" id="UP000310158">
    <property type="component" value="Unassembled WGS sequence"/>
</dbReference>
<dbReference type="OrthoDB" id="9991317at2759"/>
<reference evidence="2 3" key="1">
    <citation type="submission" date="2019-02" db="EMBL/GenBank/DDBJ databases">
        <title>Genome sequencing of the rare red list fungi Bondarzewia mesenterica.</title>
        <authorList>
            <person name="Buettner E."/>
            <person name="Kellner H."/>
        </authorList>
    </citation>
    <scope>NUCLEOTIDE SEQUENCE [LARGE SCALE GENOMIC DNA]</scope>
    <source>
        <strain evidence="2 3">DSM 108281</strain>
    </source>
</reference>
<evidence type="ECO:0000313" key="3">
    <source>
        <dbReference type="Proteomes" id="UP000310158"/>
    </source>
</evidence>
<dbReference type="InterPro" id="IPR024983">
    <property type="entry name" value="CHAT_dom"/>
</dbReference>
<organism evidence="2 3">
    <name type="scientific">Bondarzewia mesenterica</name>
    <dbReference type="NCBI Taxonomy" id="1095465"/>
    <lineage>
        <taxon>Eukaryota</taxon>
        <taxon>Fungi</taxon>
        <taxon>Dikarya</taxon>
        <taxon>Basidiomycota</taxon>
        <taxon>Agaricomycotina</taxon>
        <taxon>Agaricomycetes</taxon>
        <taxon>Russulales</taxon>
        <taxon>Bondarzewiaceae</taxon>
        <taxon>Bondarzewia</taxon>
    </lineage>
</organism>
<dbReference type="InterPro" id="IPR011990">
    <property type="entry name" value="TPR-like_helical_dom_sf"/>
</dbReference>
<dbReference type="SUPFAM" id="SSF48452">
    <property type="entry name" value="TPR-like"/>
    <property type="match status" value="3"/>
</dbReference>
<accession>A0A4S4LKZ0</accession>
<name>A0A4S4LKZ0_9AGAM</name>
<dbReference type="EMBL" id="SGPL01000483">
    <property type="protein sequence ID" value="THH12051.1"/>
    <property type="molecule type" value="Genomic_DNA"/>
</dbReference>
<dbReference type="Pfam" id="PF13374">
    <property type="entry name" value="TPR_10"/>
    <property type="match status" value="2"/>
</dbReference>